<reference evidence="4" key="1">
    <citation type="submission" date="2016-02" db="EMBL/GenBank/DDBJ databases">
        <authorList>
            <person name="Shin S.-K."/>
            <person name="Yi H."/>
            <person name="Kim E."/>
        </authorList>
    </citation>
    <scope>NUCLEOTIDE SEQUENCE [LARGE SCALE GENOMIC DNA]</scope>
    <source>
        <strain evidence="4">LPB0003</strain>
    </source>
</reference>
<accession>A0A1B8TXC5</accession>
<protein>
    <submittedName>
        <fullName evidence="3">Uncharacterized protein</fullName>
    </submittedName>
</protein>
<feature type="chain" id="PRO_5008615709" evidence="2">
    <location>
        <begin position="21"/>
        <end position="306"/>
    </location>
</feature>
<feature type="signal peptide" evidence="2">
    <location>
        <begin position="1"/>
        <end position="20"/>
    </location>
</feature>
<dbReference type="OrthoDB" id="750023at2"/>
<sequence>MKKGILILLGMFMIVSTIEAKDGEILSNKLNNETSYNVYNNAVNFFERGIEFFVFTNGEFDFDTRFNSRGIRINRDFRGRIRNVGNVFISYDIRGNVTRIGTVLIRYSRGILTNVGDLSVRYDHWNTPIFYGNVRNFYYDNGIRFNVSFGDVYAHNDVYFSRSDFGRNYAQFREDNNFYYYKARPNANIGKRSTILKRRKPVSVTRKNFVRNNTNSYRKTPPNNRATTNNRAISNRSSSNVYRNTNQNSTTNRSSSSTSRNENTSRSSDTRRKATKNTDRKVDRKRNINTKSKISKNTTTRRRGSE</sequence>
<proteinExistence type="predicted"/>
<feature type="compositionally biased region" description="Low complexity" evidence="1">
    <location>
        <begin position="289"/>
        <end position="298"/>
    </location>
</feature>
<dbReference type="RefSeq" id="WP_065319053.1">
    <property type="nucleotide sequence ID" value="NZ_CP017477.1"/>
</dbReference>
<dbReference type="Proteomes" id="UP000092584">
    <property type="component" value="Unassembled WGS sequence"/>
</dbReference>
<dbReference type="KEGG" id="pob:LPB03_04595"/>
<name>A0A1B8TXC5_9FLAO</name>
<evidence type="ECO:0000256" key="1">
    <source>
        <dbReference type="SAM" id="MobiDB-lite"/>
    </source>
</evidence>
<dbReference type="AlphaFoldDB" id="A0A1B8TXC5"/>
<feature type="compositionally biased region" description="Basic and acidic residues" evidence="1">
    <location>
        <begin position="268"/>
        <end position="286"/>
    </location>
</feature>
<keyword evidence="2" id="KW-0732">Signal</keyword>
<dbReference type="EMBL" id="LSFM01000022">
    <property type="protein sequence ID" value="OBY64303.1"/>
    <property type="molecule type" value="Genomic_DNA"/>
</dbReference>
<evidence type="ECO:0000256" key="2">
    <source>
        <dbReference type="SAM" id="SignalP"/>
    </source>
</evidence>
<feature type="region of interest" description="Disordered" evidence="1">
    <location>
        <begin position="200"/>
        <end position="306"/>
    </location>
</feature>
<evidence type="ECO:0000313" key="4">
    <source>
        <dbReference type="Proteomes" id="UP000092584"/>
    </source>
</evidence>
<keyword evidence="4" id="KW-1185">Reference proteome</keyword>
<dbReference type="STRING" id="1774273.LPB03_04595"/>
<gene>
    <name evidence="3" type="ORF">LPB3_07900</name>
</gene>
<organism evidence="3 4">
    <name type="scientific">Polaribacter vadi</name>
    <dbReference type="NCBI Taxonomy" id="1774273"/>
    <lineage>
        <taxon>Bacteria</taxon>
        <taxon>Pseudomonadati</taxon>
        <taxon>Bacteroidota</taxon>
        <taxon>Flavobacteriia</taxon>
        <taxon>Flavobacteriales</taxon>
        <taxon>Flavobacteriaceae</taxon>
    </lineage>
</organism>
<feature type="compositionally biased region" description="Low complexity" evidence="1">
    <location>
        <begin position="220"/>
        <end position="267"/>
    </location>
</feature>
<evidence type="ECO:0000313" key="3">
    <source>
        <dbReference type="EMBL" id="OBY64303.1"/>
    </source>
</evidence>
<comment type="caution">
    <text evidence="3">The sequence shown here is derived from an EMBL/GenBank/DDBJ whole genome shotgun (WGS) entry which is preliminary data.</text>
</comment>